<evidence type="ECO:0000256" key="1">
    <source>
        <dbReference type="SAM" id="MobiDB-lite"/>
    </source>
</evidence>
<dbReference type="EMBL" id="MN740804">
    <property type="protein sequence ID" value="QHS82638.1"/>
    <property type="molecule type" value="Genomic_DNA"/>
</dbReference>
<protein>
    <submittedName>
        <fullName evidence="2">Uncharacterized protein</fullName>
    </submittedName>
</protein>
<feature type="region of interest" description="Disordered" evidence="1">
    <location>
        <begin position="193"/>
        <end position="249"/>
    </location>
</feature>
<accession>A0A6C0ASD6</accession>
<reference evidence="2" key="1">
    <citation type="journal article" date="2020" name="Nature">
        <title>Giant virus diversity and host interactions through global metagenomics.</title>
        <authorList>
            <person name="Schulz F."/>
            <person name="Roux S."/>
            <person name="Paez-Espino D."/>
            <person name="Jungbluth S."/>
            <person name="Walsh D.A."/>
            <person name="Denef V.J."/>
            <person name="McMahon K.D."/>
            <person name="Konstantinidis K.T."/>
            <person name="Eloe-Fadrosh E.A."/>
            <person name="Kyrpides N.C."/>
            <person name="Woyke T."/>
        </authorList>
    </citation>
    <scope>NUCLEOTIDE SEQUENCE</scope>
    <source>
        <strain evidence="2">GVMAG-S-1101171-111</strain>
    </source>
</reference>
<sequence>MSSNNSFSEEEKNNSYSKEEEEKIKQFKSFIDENEKNTIPISSEITDIENSIKKDYEKRDKGFRLKSDFENDITELLEINRNYRMSDSLQTSRYYDGRYNDWINENKAIIRERRSQIRDIDATINDIENRINEKEDLIYEKKKGLNKLRKNIGEASDERDKIIWKDRDEESKRINELREQGLDEFGDRFLTGKFIKPNLEPEPEPEPESKSLWSRVFNRSTQKKGGKRRSKGKSKKGGRRRRHTRKHRK</sequence>
<name>A0A6C0ASD6_9ZZZZ</name>
<evidence type="ECO:0000313" key="2">
    <source>
        <dbReference type="EMBL" id="QHS82638.1"/>
    </source>
</evidence>
<feature type="compositionally biased region" description="Basic and acidic residues" evidence="1">
    <location>
        <begin position="9"/>
        <end position="20"/>
    </location>
</feature>
<proteinExistence type="predicted"/>
<organism evidence="2">
    <name type="scientific">viral metagenome</name>
    <dbReference type="NCBI Taxonomy" id="1070528"/>
    <lineage>
        <taxon>unclassified sequences</taxon>
        <taxon>metagenomes</taxon>
        <taxon>organismal metagenomes</taxon>
    </lineage>
</organism>
<feature type="region of interest" description="Disordered" evidence="1">
    <location>
        <begin position="1"/>
        <end position="20"/>
    </location>
</feature>
<dbReference type="AlphaFoldDB" id="A0A6C0ASD6"/>
<feature type="compositionally biased region" description="Basic residues" evidence="1">
    <location>
        <begin position="221"/>
        <end position="249"/>
    </location>
</feature>